<accession>K1J1T3</accession>
<protein>
    <submittedName>
        <fullName evidence="1">Uncharacterized protein</fullName>
    </submittedName>
</protein>
<comment type="caution">
    <text evidence="1">The sequence shown here is derived from an EMBL/GenBank/DDBJ whole genome shotgun (WGS) entry which is preliminary data.</text>
</comment>
<organism evidence="1 2">
    <name type="scientific">Aeromonas veronii AMC34</name>
    <dbReference type="NCBI Taxonomy" id="1073383"/>
    <lineage>
        <taxon>Bacteria</taxon>
        <taxon>Pseudomonadati</taxon>
        <taxon>Pseudomonadota</taxon>
        <taxon>Gammaproteobacteria</taxon>
        <taxon>Aeromonadales</taxon>
        <taxon>Aeromonadaceae</taxon>
        <taxon>Aeromonas</taxon>
    </lineage>
</organism>
<dbReference type="HOGENOM" id="CLU_2969014_0_0_6"/>
<name>K1J1T3_AERVE</name>
<dbReference type="EMBL" id="AGWU01000018">
    <property type="protein sequence ID" value="EKB20223.1"/>
    <property type="molecule type" value="Genomic_DNA"/>
</dbReference>
<proteinExistence type="predicted"/>
<evidence type="ECO:0000313" key="2">
    <source>
        <dbReference type="Proteomes" id="UP000006087"/>
    </source>
</evidence>
<gene>
    <name evidence="1" type="ORF">HMPREF1168_02171</name>
</gene>
<reference evidence="1 2" key="1">
    <citation type="submission" date="2012-06" db="EMBL/GenBank/DDBJ databases">
        <title>The Genome Sequence of Aeromonas veronii AMC34.</title>
        <authorList>
            <consortium name="The Broad Institute Genome Sequencing Platform"/>
            <person name="Earl A."/>
            <person name="Ward D."/>
            <person name="Feldgarden M."/>
            <person name="Gevers D."/>
            <person name="Graf J."/>
            <person name="Tomasi A."/>
            <person name="Horneman A."/>
            <person name="Walker B."/>
            <person name="Young S.K."/>
            <person name="Zeng Q."/>
            <person name="Gargeya S."/>
            <person name="Fitzgerald M."/>
            <person name="Haas B."/>
            <person name="Abouelleil A."/>
            <person name="Alvarado L."/>
            <person name="Arachchi H.M."/>
            <person name="Berlin A.M."/>
            <person name="Chapman S.B."/>
            <person name="Goldberg J."/>
            <person name="Griggs A."/>
            <person name="Gujja S."/>
            <person name="Hansen M."/>
            <person name="Howarth C."/>
            <person name="Imamovic A."/>
            <person name="Larimer J."/>
            <person name="McCowan C."/>
            <person name="Montmayeur A."/>
            <person name="Murphy C."/>
            <person name="Neiman D."/>
            <person name="Pearson M."/>
            <person name="Priest M."/>
            <person name="Roberts A."/>
            <person name="Saif S."/>
            <person name="Shea T."/>
            <person name="Sisk P."/>
            <person name="Sykes S."/>
            <person name="Wortman J."/>
            <person name="Nusbaum C."/>
            <person name="Birren B."/>
        </authorList>
    </citation>
    <scope>NUCLEOTIDE SEQUENCE [LARGE SCALE GENOMIC DNA]</scope>
    <source>
        <strain evidence="1 2">AMC34</strain>
    </source>
</reference>
<sequence length="58" mass="6821">MAYLCGRILAIFSRFYCFDCGLTAIPQWLHVRLCRYINRYFYGAVRCDANVSHLLRIG</sequence>
<dbReference type="AlphaFoldDB" id="K1J1T3"/>
<evidence type="ECO:0000313" key="1">
    <source>
        <dbReference type="EMBL" id="EKB20223.1"/>
    </source>
</evidence>
<dbReference type="Proteomes" id="UP000006087">
    <property type="component" value="Unassembled WGS sequence"/>
</dbReference>